<feature type="domain" description="F-box" evidence="1">
    <location>
        <begin position="24"/>
        <end position="52"/>
    </location>
</feature>
<dbReference type="CDD" id="cd09917">
    <property type="entry name" value="F-box_SF"/>
    <property type="match status" value="1"/>
</dbReference>
<comment type="caution">
    <text evidence="2">The sequence shown here is derived from an EMBL/GenBank/DDBJ whole genome shotgun (WGS) entry which is preliminary data.</text>
</comment>
<reference evidence="2" key="1">
    <citation type="journal article" date="2023" name="Nat. Commun.">
        <title>Diploid and tetraploid genomes of Acorus and the evolution of monocots.</title>
        <authorList>
            <person name="Ma L."/>
            <person name="Liu K.W."/>
            <person name="Li Z."/>
            <person name="Hsiao Y.Y."/>
            <person name="Qi Y."/>
            <person name="Fu T."/>
            <person name="Tang G.D."/>
            <person name="Zhang D."/>
            <person name="Sun W.H."/>
            <person name="Liu D.K."/>
            <person name="Li Y."/>
            <person name="Chen G.Z."/>
            <person name="Liu X.D."/>
            <person name="Liao X.Y."/>
            <person name="Jiang Y.T."/>
            <person name="Yu X."/>
            <person name="Hao Y."/>
            <person name="Huang J."/>
            <person name="Zhao X.W."/>
            <person name="Ke S."/>
            <person name="Chen Y.Y."/>
            <person name="Wu W.L."/>
            <person name="Hsu J.L."/>
            <person name="Lin Y.F."/>
            <person name="Huang M.D."/>
            <person name="Li C.Y."/>
            <person name="Huang L."/>
            <person name="Wang Z.W."/>
            <person name="Zhao X."/>
            <person name="Zhong W.Y."/>
            <person name="Peng D.H."/>
            <person name="Ahmad S."/>
            <person name="Lan S."/>
            <person name="Zhang J.S."/>
            <person name="Tsai W.C."/>
            <person name="Van de Peer Y."/>
            <person name="Liu Z.J."/>
        </authorList>
    </citation>
    <scope>NUCLEOTIDE SEQUENCE</scope>
    <source>
        <strain evidence="2">SCP</strain>
    </source>
</reference>
<evidence type="ECO:0000259" key="1">
    <source>
        <dbReference type="Pfam" id="PF12937"/>
    </source>
</evidence>
<dbReference type="Pfam" id="PF12937">
    <property type="entry name" value="F-box-like"/>
    <property type="match status" value="1"/>
</dbReference>
<evidence type="ECO:0000313" key="3">
    <source>
        <dbReference type="Proteomes" id="UP001179952"/>
    </source>
</evidence>
<name>A0AAV9A6W4_ACOGR</name>
<evidence type="ECO:0000313" key="2">
    <source>
        <dbReference type="EMBL" id="KAK1259967.1"/>
    </source>
</evidence>
<organism evidence="2 3">
    <name type="scientific">Acorus gramineus</name>
    <name type="common">Dwarf sweet flag</name>
    <dbReference type="NCBI Taxonomy" id="55184"/>
    <lineage>
        <taxon>Eukaryota</taxon>
        <taxon>Viridiplantae</taxon>
        <taxon>Streptophyta</taxon>
        <taxon>Embryophyta</taxon>
        <taxon>Tracheophyta</taxon>
        <taxon>Spermatophyta</taxon>
        <taxon>Magnoliopsida</taxon>
        <taxon>Liliopsida</taxon>
        <taxon>Acoraceae</taxon>
        <taxon>Acorus</taxon>
    </lineage>
</organism>
<dbReference type="EMBL" id="JAUJYN010000012">
    <property type="protein sequence ID" value="KAK1259967.1"/>
    <property type="molecule type" value="Genomic_DNA"/>
</dbReference>
<dbReference type="AlphaFoldDB" id="A0AAV9A6W4"/>
<dbReference type="SUPFAM" id="SSF81383">
    <property type="entry name" value="F-box domain"/>
    <property type="match status" value="1"/>
</dbReference>
<dbReference type="Proteomes" id="UP001179952">
    <property type="component" value="Unassembled WGS sequence"/>
</dbReference>
<reference evidence="2" key="2">
    <citation type="submission" date="2023-06" db="EMBL/GenBank/DDBJ databases">
        <authorList>
            <person name="Ma L."/>
            <person name="Liu K.-W."/>
            <person name="Li Z."/>
            <person name="Hsiao Y.-Y."/>
            <person name="Qi Y."/>
            <person name="Fu T."/>
            <person name="Tang G."/>
            <person name="Zhang D."/>
            <person name="Sun W.-H."/>
            <person name="Liu D.-K."/>
            <person name="Li Y."/>
            <person name="Chen G.-Z."/>
            <person name="Liu X.-D."/>
            <person name="Liao X.-Y."/>
            <person name="Jiang Y.-T."/>
            <person name="Yu X."/>
            <person name="Hao Y."/>
            <person name="Huang J."/>
            <person name="Zhao X.-W."/>
            <person name="Ke S."/>
            <person name="Chen Y.-Y."/>
            <person name="Wu W.-L."/>
            <person name="Hsu J.-L."/>
            <person name="Lin Y.-F."/>
            <person name="Huang M.-D."/>
            <person name="Li C.-Y."/>
            <person name="Huang L."/>
            <person name="Wang Z.-W."/>
            <person name="Zhao X."/>
            <person name="Zhong W.-Y."/>
            <person name="Peng D.-H."/>
            <person name="Ahmad S."/>
            <person name="Lan S."/>
            <person name="Zhang J.-S."/>
            <person name="Tsai W.-C."/>
            <person name="Van De Peer Y."/>
            <person name="Liu Z.-J."/>
        </authorList>
    </citation>
    <scope>NUCLEOTIDE SEQUENCE</scope>
    <source>
        <strain evidence="2">SCP</strain>
        <tissue evidence="2">Leaves</tissue>
    </source>
</reference>
<dbReference type="Gene3D" id="1.20.1280.50">
    <property type="match status" value="1"/>
</dbReference>
<sequence>MTDPQSEAEEGVTPAYVPPALRPPTHLICRVFSQLDCIDLLNCSLNCRQWYRDSEELREGWKSEYYEAYSRYGMFIKRETHPPSETCSIRGVHSWCF</sequence>
<protein>
    <recommendedName>
        <fullName evidence="1">F-box domain-containing protein</fullName>
    </recommendedName>
</protein>
<dbReference type="InterPro" id="IPR036047">
    <property type="entry name" value="F-box-like_dom_sf"/>
</dbReference>
<proteinExistence type="predicted"/>
<keyword evidence="3" id="KW-1185">Reference proteome</keyword>
<dbReference type="InterPro" id="IPR001810">
    <property type="entry name" value="F-box_dom"/>
</dbReference>
<accession>A0AAV9A6W4</accession>
<gene>
    <name evidence="2" type="ORF">QJS04_geneDACA005427</name>
</gene>